<comment type="caution">
    <text evidence="2">The sequence shown here is derived from an EMBL/GenBank/DDBJ whole genome shotgun (WGS) entry which is preliminary data.</text>
</comment>
<dbReference type="Pfam" id="PF25917">
    <property type="entry name" value="BSH_RND"/>
    <property type="match status" value="1"/>
</dbReference>
<protein>
    <submittedName>
        <fullName evidence="2">Multidrug resistance protein MdtA</fullName>
    </submittedName>
</protein>
<name>A0ABQ4SQ76_9HYPH</name>
<evidence type="ECO:0000313" key="3">
    <source>
        <dbReference type="Proteomes" id="UP001055153"/>
    </source>
</evidence>
<dbReference type="InterPro" id="IPR058625">
    <property type="entry name" value="MdtA-like_BSH"/>
</dbReference>
<dbReference type="Proteomes" id="UP001055153">
    <property type="component" value="Unassembled WGS sequence"/>
</dbReference>
<keyword evidence="3" id="KW-1185">Reference proteome</keyword>
<proteinExistence type="predicted"/>
<reference evidence="2" key="2">
    <citation type="submission" date="2021-08" db="EMBL/GenBank/DDBJ databases">
        <authorList>
            <person name="Tani A."/>
            <person name="Ola A."/>
            <person name="Ogura Y."/>
            <person name="Katsura K."/>
            <person name="Hayashi T."/>
        </authorList>
    </citation>
    <scope>NUCLEOTIDE SEQUENCE</scope>
    <source>
        <strain evidence="2">DSM 17168</strain>
    </source>
</reference>
<reference evidence="2" key="1">
    <citation type="journal article" date="2021" name="Front. Microbiol.">
        <title>Comprehensive Comparative Genomics and Phenotyping of Methylobacterium Species.</title>
        <authorList>
            <person name="Alessa O."/>
            <person name="Ogura Y."/>
            <person name="Fujitani Y."/>
            <person name="Takami H."/>
            <person name="Hayashi T."/>
            <person name="Sahin N."/>
            <person name="Tani A."/>
        </authorList>
    </citation>
    <scope>NUCLEOTIDE SEQUENCE</scope>
    <source>
        <strain evidence="2">DSM 17168</strain>
    </source>
</reference>
<evidence type="ECO:0000259" key="1">
    <source>
        <dbReference type="Pfam" id="PF25917"/>
    </source>
</evidence>
<dbReference type="Gene3D" id="2.40.50.100">
    <property type="match status" value="1"/>
</dbReference>
<evidence type="ECO:0000313" key="2">
    <source>
        <dbReference type="EMBL" id="GJE03983.1"/>
    </source>
</evidence>
<sequence length="164" mass="17542">MLPIFGSDPTRGCEPGRDHRSARWVGGASIVVLASGLAACQDQQPASSSHTAGTPPVVSVVVAEPKAVTLIKELPGRITPMRIAEVRPRVSGIIVERTFEQGSLVQEGSILYRIDPKPFEVELASAKAALAREEATLSQAGRQEDRLRQLLSGQTTTQAQYDLA</sequence>
<dbReference type="PANTHER" id="PTHR30158:SF3">
    <property type="entry name" value="MULTIDRUG EFFLUX PUMP SUBUNIT ACRA-RELATED"/>
    <property type="match status" value="1"/>
</dbReference>
<organism evidence="2 3">
    <name type="scientific">Methylobacterium isbiliense</name>
    <dbReference type="NCBI Taxonomy" id="315478"/>
    <lineage>
        <taxon>Bacteria</taxon>
        <taxon>Pseudomonadati</taxon>
        <taxon>Pseudomonadota</taxon>
        <taxon>Alphaproteobacteria</taxon>
        <taxon>Hyphomicrobiales</taxon>
        <taxon>Methylobacteriaceae</taxon>
        <taxon>Methylobacterium</taxon>
    </lineage>
</organism>
<dbReference type="SUPFAM" id="SSF111369">
    <property type="entry name" value="HlyD-like secretion proteins"/>
    <property type="match status" value="1"/>
</dbReference>
<feature type="domain" description="Multidrug resistance protein MdtA-like barrel-sandwich hybrid" evidence="1">
    <location>
        <begin position="82"/>
        <end position="123"/>
    </location>
</feature>
<dbReference type="Gene3D" id="1.10.287.470">
    <property type="entry name" value="Helix hairpin bin"/>
    <property type="match status" value="1"/>
</dbReference>
<accession>A0ABQ4SQ76</accession>
<gene>
    <name evidence="2" type="primary">mdtA_15</name>
    <name evidence="2" type="ORF">GMJLKIPL_5940</name>
</gene>
<dbReference type="EMBL" id="BPQQ01000097">
    <property type="protein sequence ID" value="GJE03983.1"/>
    <property type="molecule type" value="Genomic_DNA"/>
</dbReference>
<dbReference type="PANTHER" id="PTHR30158">
    <property type="entry name" value="ACRA/E-RELATED COMPONENT OF DRUG EFFLUX TRANSPORTER"/>
    <property type="match status" value="1"/>
</dbReference>